<dbReference type="Pfam" id="PF03462">
    <property type="entry name" value="PCRF"/>
    <property type="match status" value="1"/>
</dbReference>
<dbReference type="InterPro" id="IPR050057">
    <property type="entry name" value="Prokaryotic/Mito_RF"/>
</dbReference>
<dbReference type="PANTHER" id="PTHR43804:SF7">
    <property type="entry name" value="LD18447P"/>
    <property type="match status" value="1"/>
</dbReference>
<accession>A0A1J8PJ32</accession>
<keyword evidence="2" id="KW-0488">Methylation</keyword>
<dbReference type="GO" id="GO:0003747">
    <property type="term" value="F:translation release factor activity"/>
    <property type="evidence" value="ECO:0007669"/>
    <property type="project" value="InterPro"/>
</dbReference>
<protein>
    <recommendedName>
        <fullName evidence="4">Prokaryotic-type class I peptide chain release factors domain-containing protein</fullName>
    </recommendedName>
</protein>
<dbReference type="EMBL" id="LVVM01006541">
    <property type="protein sequence ID" value="OJA07811.1"/>
    <property type="molecule type" value="Genomic_DNA"/>
</dbReference>
<dbReference type="PANTHER" id="PTHR43804">
    <property type="entry name" value="LD18447P"/>
    <property type="match status" value="1"/>
</dbReference>
<sequence length="404" mass="45377">ESHVSTSNTVIHQIEQDGARILQAVRNRVKLRDELLANMSEDVSSPDVIARARQLKELEPIHEAWSNWTHARQSLEETLPLMQDPDPIMRALASEEFTSLTNTLSIHVSTTFPSLLVPPSSTRELHALLELKAGVGGSEAALFLLDLLRVYVRYAGSVGWRASIIQSSETESGGMRDAILEIKGEGAYDALRWESGVHRVQRVPATESSGRTHTSTVAIIVLPLSEDAEGTMNGDHELFKMEDVKVEVMRARGAGGQHVNKTESAVRLTHTPTGVTVSMQDERSQHQVTYTRSESLGQFSLSYGFQQNKRRAFQVLRARLMDLKLTKEVADRRATRRNLVRTADRSEKIRTYNYAQDRVTDHRIGLSLMNLTSFLEGDGVQDFLDALRRNWQEEMMEEVVGESE</sequence>
<evidence type="ECO:0000313" key="6">
    <source>
        <dbReference type="Proteomes" id="UP000183567"/>
    </source>
</evidence>
<dbReference type="Pfam" id="PF00472">
    <property type="entry name" value="RF-1"/>
    <property type="match status" value="2"/>
</dbReference>
<dbReference type="SMART" id="SM00937">
    <property type="entry name" value="PCRF"/>
    <property type="match status" value="1"/>
</dbReference>
<keyword evidence="6" id="KW-1185">Reference proteome</keyword>
<evidence type="ECO:0000313" key="5">
    <source>
        <dbReference type="EMBL" id="OJA07811.1"/>
    </source>
</evidence>
<dbReference type="InterPro" id="IPR045853">
    <property type="entry name" value="Pep_chain_release_fac_I_sf"/>
</dbReference>
<dbReference type="OrthoDB" id="2019491at2759"/>
<dbReference type="GO" id="GO:0005739">
    <property type="term" value="C:mitochondrion"/>
    <property type="evidence" value="ECO:0007669"/>
    <property type="project" value="GOC"/>
</dbReference>
<name>A0A1J8PJ32_9AGAM</name>
<dbReference type="InterPro" id="IPR000352">
    <property type="entry name" value="Pep_chain_release_fac_I"/>
</dbReference>
<dbReference type="Proteomes" id="UP000183567">
    <property type="component" value="Unassembled WGS sequence"/>
</dbReference>
<feature type="domain" description="Prokaryotic-type class I peptide chain release factors" evidence="4">
    <location>
        <begin position="250"/>
        <end position="266"/>
    </location>
</feature>
<evidence type="ECO:0000256" key="1">
    <source>
        <dbReference type="ARBA" id="ARBA00010835"/>
    </source>
</evidence>
<gene>
    <name evidence="5" type="ORF">AZE42_03409</name>
</gene>
<dbReference type="Gene3D" id="3.30.160.20">
    <property type="match status" value="1"/>
</dbReference>
<keyword evidence="3" id="KW-0648">Protein biosynthesis</keyword>
<evidence type="ECO:0000256" key="2">
    <source>
        <dbReference type="ARBA" id="ARBA00022481"/>
    </source>
</evidence>
<dbReference type="InterPro" id="IPR005139">
    <property type="entry name" value="PCRF"/>
</dbReference>
<dbReference type="SUPFAM" id="SSF75620">
    <property type="entry name" value="Release factor"/>
    <property type="match status" value="1"/>
</dbReference>
<comment type="caution">
    <text evidence="5">The sequence shown here is derived from an EMBL/GenBank/DDBJ whole genome shotgun (WGS) entry which is preliminary data.</text>
</comment>
<evidence type="ECO:0000259" key="4">
    <source>
        <dbReference type="PROSITE" id="PS00745"/>
    </source>
</evidence>
<evidence type="ECO:0000256" key="3">
    <source>
        <dbReference type="ARBA" id="ARBA00022917"/>
    </source>
</evidence>
<feature type="non-terminal residue" evidence="5">
    <location>
        <position position="1"/>
    </location>
</feature>
<organism evidence="5 6">
    <name type="scientific">Rhizopogon vesiculosus</name>
    <dbReference type="NCBI Taxonomy" id="180088"/>
    <lineage>
        <taxon>Eukaryota</taxon>
        <taxon>Fungi</taxon>
        <taxon>Dikarya</taxon>
        <taxon>Basidiomycota</taxon>
        <taxon>Agaricomycotina</taxon>
        <taxon>Agaricomycetes</taxon>
        <taxon>Agaricomycetidae</taxon>
        <taxon>Boletales</taxon>
        <taxon>Suillineae</taxon>
        <taxon>Rhizopogonaceae</taxon>
        <taxon>Rhizopogon</taxon>
    </lineage>
</organism>
<dbReference type="Gene3D" id="3.30.70.1660">
    <property type="match status" value="1"/>
</dbReference>
<dbReference type="GO" id="GO:0032543">
    <property type="term" value="P:mitochondrial translation"/>
    <property type="evidence" value="ECO:0007669"/>
    <property type="project" value="UniProtKB-ARBA"/>
</dbReference>
<dbReference type="STRING" id="180088.A0A1J8PJ32"/>
<proteinExistence type="inferred from homology"/>
<reference evidence="5 6" key="1">
    <citation type="submission" date="2016-03" db="EMBL/GenBank/DDBJ databases">
        <title>Comparative genomics of the ectomycorrhizal sister species Rhizopogon vinicolor and Rhizopogon vesiculosus (Basidiomycota: Boletales) reveals a divergence of the mating type B locus.</title>
        <authorList>
            <person name="Mujic A.B."/>
            <person name="Kuo A."/>
            <person name="Tritt A."/>
            <person name="Lipzen A."/>
            <person name="Chen C."/>
            <person name="Johnson J."/>
            <person name="Sharma A."/>
            <person name="Barry K."/>
            <person name="Grigoriev I.V."/>
            <person name="Spatafora J.W."/>
        </authorList>
    </citation>
    <scope>NUCLEOTIDE SEQUENCE [LARGE SCALE GENOMIC DNA]</scope>
    <source>
        <strain evidence="5 6">AM-OR11-056</strain>
    </source>
</reference>
<comment type="similarity">
    <text evidence="1">Belongs to the prokaryotic/mitochondrial release factor family.</text>
</comment>
<dbReference type="AlphaFoldDB" id="A0A1J8PJ32"/>
<dbReference type="PROSITE" id="PS00745">
    <property type="entry name" value="RF_PROK_I"/>
    <property type="match status" value="1"/>
</dbReference>
<dbReference type="Gene3D" id="6.10.140.1950">
    <property type="match status" value="1"/>
</dbReference>